<dbReference type="InterPro" id="IPR002403">
    <property type="entry name" value="Cyt_P450_E_grp-IV"/>
</dbReference>
<keyword evidence="8" id="KW-1185">Reference proteome</keyword>
<comment type="cofactor">
    <cofactor evidence="1">
        <name>heme</name>
        <dbReference type="ChEBI" id="CHEBI:30413"/>
    </cofactor>
</comment>
<evidence type="ECO:0000256" key="1">
    <source>
        <dbReference type="ARBA" id="ARBA00001971"/>
    </source>
</evidence>
<dbReference type="PRINTS" id="PR00465">
    <property type="entry name" value="EP450IV"/>
</dbReference>
<dbReference type="EMBL" id="JAPCWZ010000001">
    <property type="protein sequence ID" value="KAK8880051.1"/>
    <property type="molecule type" value="Genomic_DNA"/>
</dbReference>
<reference evidence="7 8" key="1">
    <citation type="journal article" date="2024" name="IMA Fungus">
        <title>Apiospora arundinis, a panoply of carbohydrate-active enzymes and secondary metabolites.</title>
        <authorList>
            <person name="Sorensen T."/>
            <person name="Petersen C."/>
            <person name="Muurmann A.T."/>
            <person name="Christiansen J.V."/>
            <person name="Brundto M.L."/>
            <person name="Overgaard C.K."/>
            <person name="Boysen A.T."/>
            <person name="Wollenberg R.D."/>
            <person name="Larsen T.O."/>
            <person name="Sorensen J.L."/>
            <person name="Nielsen K.L."/>
            <person name="Sondergaard T.E."/>
        </authorList>
    </citation>
    <scope>NUCLEOTIDE SEQUENCE [LARGE SCALE GENOMIC DNA]</scope>
    <source>
        <strain evidence="7 8">AAU 773</strain>
    </source>
</reference>
<dbReference type="Proteomes" id="UP001390339">
    <property type="component" value="Unassembled WGS sequence"/>
</dbReference>
<evidence type="ECO:0000256" key="5">
    <source>
        <dbReference type="ARBA" id="ARBA00023004"/>
    </source>
</evidence>
<keyword evidence="3" id="KW-0479">Metal-binding</keyword>
<keyword evidence="4" id="KW-0560">Oxidoreductase</keyword>
<dbReference type="InterPro" id="IPR036396">
    <property type="entry name" value="Cyt_P450_sf"/>
</dbReference>
<evidence type="ECO:0000313" key="7">
    <source>
        <dbReference type="EMBL" id="KAK8880051.1"/>
    </source>
</evidence>
<dbReference type="CDD" id="cd11041">
    <property type="entry name" value="CYP503A1-like"/>
    <property type="match status" value="1"/>
</dbReference>
<comment type="similarity">
    <text evidence="2">Belongs to the cytochrome P450 family.</text>
</comment>
<keyword evidence="6" id="KW-0503">Monooxygenase</keyword>
<comment type="caution">
    <text evidence="7">The sequence shown here is derived from an EMBL/GenBank/DDBJ whole genome shotgun (WGS) entry which is preliminary data.</text>
</comment>
<protein>
    <submittedName>
        <fullName evidence="7">Cytochrome P450</fullName>
    </submittedName>
</protein>
<sequence length="539" mass="62253">MSNDSVVLASVDAFHSIRQHATARLQEASRMEILVLLLGLYFANALLFRKKSPTLAGAKVYGYRSAFEPTLWLQIRFTTSANSIIHSAYSKFRSYQLKNTPFILRRYDTDITVLPGKYLDEMRLVPRHKLNGKKAQVNNLVPRWTWTQVMMNSDLHVNVLNGKLNPELPKYLKIAEAELNYAWNIDVPRPETWEEVDIQQSMRMLVARMSARIFMGHPACREEEWLKVSINFTYDMFLAAFTLRMFPPWMHLFVAPFVPARWRIRSQMRTARKYVGELTKKHTDALSRGEKGQDTLLSWMIDNGTKEEKAIPEMAARQCVLTLASIHTTSMAVSNLLFDLCTYPEWFPVLREEIDEVVKAHGRIEEGRLNHKQWLAKLEKMDSFIIEDQRINPPILLNPQRIALETLTLKDGTRIPKGARIAWAGHELANDADAVPQPERFDPLRSYRKRHADYEKNKHRFTAGQTNAASLSFGYGGQACPGRYFAVAEIKLVLMRLLLDFEFRQPDGKTRPQTMYADENVFMDPNAKLMMRTRKDVAL</sequence>
<dbReference type="PANTHER" id="PTHR46206">
    <property type="entry name" value="CYTOCHROME P450"/>
    <property type="match status" value="1"/>
</dbReference>
<organism evidence="7 8">
    <name type="scientific">Apiospora arundinis</name>
    <dbReference type="NCBI Taxonomy" id="335852"/>
    <lineage>
        <taxon>Eukaryota</taxon>
        <taxon>Fungi</taxon>
        <taxon>Dikarya</taxon>
        <taxon>Ascomycota</taxon>
        <taxon>Pezizomycotina</taxon>
        <taxon>Sordariomycetes</taxon>
        <taxon>Xylariomycetidae</taxon>
        <taxon>Amphisphaeriales</taxon>
        <taxon>Apiosporaceae</taxon>
        <taxon>Apiospora</taxon>
    </lineage>
</organism>
<dbReference type="PANTHER" id="PTHR46206:SF9">
    <property type="entry name" value="CYTOCHROME P450"/>
    <property type="match status" value="1"/>
</dbReference>
<gene>
    <name evidence="7" type="ORF">PGQ11_001345</name>
</gene>
<evidence type="ECO:0000313" key="8">
    <source>
        <dbReference type="Proteomes" id="UP001390339"/>
    </source>
</evidence>
<name>A0ABR2JMT2_9PEZI</name>
<evidence type="ECO:0000256" key="3">
    <source>
        <dbReference type="ARBA" id="ARBA00022723"/>
    </source>
</evidence>
<evidence type="ECO:0000256" key="4">
    <source>
        <dbReference type="ARBA" id="ARBA00023002"/>
    </source>
</evidence>
<evidence type="ECO:0000256" key="6">
    <source>
        <dbReference type="ARBA" id="ARBA00023033"/>
    </source>
</evidence>
<dbReference type="Pfam" id="PF00067">
    <property type="entry name" value="p450"/>
    <property type="match status" value="1"/>
</dbReference>
<proteinExistence type="inferred from homology"/>
<accession>A0ABR2JMT2</accession>
<evidence type="ECO:0000256" key="2">
    <source>
        <dbReference type="ARBA" id="ARBA00010617"/>
    </source>
</evidence>
<dbReference type="SUPFAM" id="SSF48264">
    <property type="entry name" value="Cytochrome P450"/>
    <property type="match status" value="1"/>
</dbReference>
<dbReference type="Gene3D" id="1.10.630.10">
    <property type="entry name" value="Cytochrome P450"/>
    <property type="match status" value="1"/>
</dbReference>
<keyword evidence="5" id="KW-0408">Iron</keyword>
<dbReference type="InterPro" id="IPR001128">
    <property type="entry name" value="Cyt_P450"/>
</dbReference>